<keyword evidence="4" id="KW-1185">Reference proteome</keyword>
<organism evidence="3 4">
    <name type="scientific">Microthlaspi erraticum</name>
    <dbReference type="NCBI Taxonomy" id="1685480"/>
    <lineage>
        <taxon>Eukaryota</taxon>
        <taxon>Viridiplantae</taxon>
        <taxon>Streptophyta</taxon>
        <taxon>Embryophyta</taxon>
        <taxon>Tracheophyta</taxon>
        <taxon>Spermatophyta</taxon>
        <taxon>Magnoliopsida</taxon>
        <taxon>eudicotyledons</taxon>
        <taxon>Gunneridae</taxon>
        <taxon>Pentapetalae</taxon>
        <taxon>rosids</taxon>
        <taxon>malvids</taxon>
        <taxon>Brassicales</taxon>
        <taxon>Brassicaceae</taxon>
        <taxon>Coluteocarpeae</taxon>
        <taxon>Microthlaspi</taxon>
    </lineage>
</organism>
<name>A0A6D2KFD7_9BRAS</name>
<dbReference type="InterPro" id="IPR054722">
    <property type="entry name" value="PolX-like_BBD"/>
</dbReference>
<reference evidence="3" key="1">
    <citation type="submission" date="2020-01" db="EMBL/GenBank/DDBJ databases">
        <authorList>
            <person name="Mishra B."/>
        </authorList>
    </citation>
    <scope>NUCLEOTIDE SEQUENCE [LARGE SCALE GENOMIC DNA]</scope>
</reference>
<dbReference type="OrthoDB" id="1728030at2759"/>
<feature type="domain" description="Retrovirus-related Pol polyprotein from transposon TNT 1-94-like beta-barrel" evidence="2">
    <location>
        <begin position="30"/>
        <end position="109"/>
    </location>
</feature>
<dbReference type="Pfam" id="PF22936">
    <property type="entry name" value="Pol_BBD"/>
    <property type="match status" value="1"/>
</dbReference>
<evidence type="ECO:0000256" key="1">
    <source>
        <dbReference type="SAM" id="MobiDB-lite"/>
    </source>
</evidence>
<dbReference type="Proteomes" id="UP000467841">
    <property type="component" value="Unassembled WGS sequence"/>
</dbReference>
<feature type="compositionally biased region" description="Acidic residues" evidence="1">
    <location>
        <begin position="1"/>
        <end position="10"/>
    </location>
</feature>
<evidence type="ECO:0000313" key="3">
    <source>
        <dbReference type="EMBL" id="CAA7051765.1"/>
    </source>
</evidence>
<protein>
    <recommendedName>
        <fullName evidence="2">Retrovirus-related Pol polyprotein from transposon TNT 1-94-like beta-barrel domain-containing protein</fullName>
    </recommendedName>
</protein>
<evidence type="ECO:0000313" key="4">
    <source>
        <dbReference type="Proteomes" id="UP000467841"/>
    </source>
</evidence>
<feature type="region of interest" description="Disordered" evidence="1">
    <location>
        <begin position="1"/>
        <end position="22"/>
    </location>
</feature>
<comment type="caution">
    <text evidence="3">The sequence shown here is derived from an EMBL/GenBank/DDBJ whole genome shotgun (WGS) entry which is preliminary data.</text>
</comment>
<accession>A0A6D2KFD7</accession>
<dbReference type="AlphaFoldDB" id="A0A6D2KFD7"/>
<sequence>MGQEEEESEEDHMLFTASEEGTTTPREDIWLVDSGCTNHMTKEERYFSNINKSIKVPIKVGNGDTVMTAGKGDITVMTKHGKRVIRNVFLVPGLEKHLLSVPQIISSGYQVCFREKSCIILDAKDKKIVEIPMTNKSFRIKLSSVEEEAMQASESEVLKT</sequence>
<dbReference type="EMBL" id="CACVBM020001491">
    <property type="protein sequence ID" value="CAA7051765.1"/>
    <property type="molecule type" value="Genomic_DNA"/>
</dbReference>
<proteinExistence type="predicted"/>
<evidence type="ECO:0000259" key="2">
    <source>
        <dbReference type="Pfam" id="PF22936"/>
    </source>
</evidence>
<gene>
    <name evidence="3" type="ORF">MERR_LOCUS39000</name>
</gene>